<sequence length="517" mass="57217">MLTELAMDSVKKATLILHEKLGANKVIFPNDSQDTTHRSSGERDPSFYMLAQATEVTPACSVLPADTEDVVSAIDILREAGATFAVKSGGHSTYSTGSNVENGIVINLCHLKNINISVDQKSVTVGSGCRFGEVYSKLADLKLGCVGGRVSSVGVGGLVLGGGISFFSSERGLACDNIISYELVLISGQVLKVTRESYRDLFWAMRGAGSCFGIVTRFELKTFEMGKIWGGTRTYAHEHETAVFDSFDTFVQTGAVANALAQAYIIGTDAAKDGNYIYSVTMSHGSPEEPPVFDDFKHLTPLESTTQTRTLKDLCDELDTHMEAGIRYLSIDGKEKHPMSKELMEFLRYHILALSIKYDRETLKEIIDLYAEGAMLLKDQDDFAPAFVCQPLLPSMLPKDDIGNPMGIKPEDGPLILFTPVWRWTEKKHDEAIRKAANIFEEKAEKAARSRGKFHRYRVLNYSTAHQDVYGGYGEENRKRLLEIRDKYDPVDIMSKLRPGIIQLLPQKNTGVYGSDM</sequence>
<dbReference type="InterPro" id="IPR036318">
    <property type="entry name" value="FAD-bd_PCMH-like_sf"/>
</dbReference>
<comment type="caution">
    <text evidence="6">The sequence shown here is derived from an EMBL/GenBank/DDBJ whole genome shotgun (WGS) entry which is preliminary data.</text>
</comment>
<dbReference type="EMBL" id="JPDN02000001">
    <property type="protein sequence ID" value="PON30860.1"/>
    <property type="molecule type" value="Genomic_DNA"/>
</dbReference>
<evidence type="ECO:0000313" key="7">
    <source>
        <dbReference type="Proteomes" id="UP000054821"/>
    </source>
</evidence>
<dbReference type="Gene3D" id="3.30.465.10">
    <property type="match status" value="1"/>
</dbReference>
<dbReference type="InterPro" id="IPR050416">
    <property type="entry name" value="FAD-linked_Oxidoreductase"/>
</dbReference>
<proteinExistence type="inferred from homology"/>
<dbReference type="STRING" id="398673.A0A2P5A2T4"/>
<evidence type="ECO:0000256" key="1">
    <source>
        <dbReference type="ARBA" id="ARBA00005466"/>
    </source>
</evidence>
<dbReference type="GO" id="GO:0016491">
    <property type="term" value="F:oxidoreductase activity"/>
    <property type="evidence" value="ECO:0007669"/>
    <property type="project" value="UniProtKB-KW"/>
</dbReference>
<evidence type="ECO:0000256" key="3">
    <source>
        <dbReference type="ARBA" id="ARBA00022827"/>
    </source>
</evidence>
<evidence type="ECO:0000256" key="4">
    <source>
        <dbReference type="ARBA" id="ARBA00023002"/>
    </source>
</evidence>
<comment type="similarity">
    <text evidence="1">Belongs to the oxygen-dependent FAD-linked oxidoreductase family.</text>
</comment>
<evidence type="ECO:0000259" key="5">
    <source>
        <dbReference type="PROSITE" id="PS51387"/>
    </source>
</evidence>
<feature type="domain" description="FAD-binding PCMH-type" evidence="5">
    <location>
        <begin position="54"/>
        <end position="225"/>
    </location>
</feature>
<evidence type="ECO:0000256" key="2">
    <source>
        <dbReference type="ARBA" id="ARBA00022630"/>
    </source>
</evidence>
<protein>
    <submittedName>
        <fullName evidence="6">FAD binding domain-containing protein</fullName>
    </submittedName>
</protein>
<dbReference type="PANTHER" id="PTHR42973:SF13">
    <property type="entry name" value="FAD-BINDING PCMH-TYPE DOMAIN-CONTAINING PROTEIN"/>
    <property type="match status" value="1"/>
</dbReference>
<dbReference type="Gene3D" id="3.40.462.20">
    <property type="match status" value="1"/>
</dbReference>
<dbReference type="RefSeq" id="XP_024406742.1">
    <property type="nucleotide sequence ID" value="XM_024548527.1"/>
</dbReference>
<organism evidence="6 7">
    <name type="scientific">Trichoderma gamsii</name>
    <dbReference type="NCBI Taxonomy" id="398673"/>
    <lineage>
        <taxon>Eukaryota</taxon>
        <taxon>Fungi</taxon>
        <taxon>Dikarya</taxon>
        <taxon>Ascomycota</taxon>
        <taxon>Pezizomycotina</taxon>
        <taxon>Sordariomycetes</taxon>
        <taxon>Hypocreomycetidae</taxon>
        <taxon>Hypocreales</taxon>
        <taxon>Hypocreaceae</taxon>
        <taxon>Trichoderma</taxon>
    </lineage>
</organism>
<dbReference type="InterPro" id="IPR006094">
    <property type="entry name" value="Oxid_FAD_bind_N"/>
</dbReference>
<gene>
    <name evidence="6" type="ORF">TGAM01_v200280</name>
</gene>
<keyword evidence="3" id="KW-0274">FAD</keyword>
<dbReference type="GO" id="GO:0071949">
    <property type="term" value="F:FAD binding"/>
    <property type="evidence" value="ECO:0007669"/>
    <property type="project" value="InterPro"/>
</dbReference>
<keyword evidence="7" id="KW-1185">Reference proteome</keyword>
<dbReference type="InterPro" id="IPR016169">
    <property type="entry name" value="FAD-bd_PCMH_sub2"/>
</dbReference>
<keyword evidence="4" id="KW-0560">Oxidoreductase</keyword>
<dbReference type="PROSITE" id="PS51387">
    <property type="entry name" value="FAD_PCMH"/>
    <property type="match status" value="1"/>
</dbReference>
<dbReference type="AlphaFoldDB" id="A0A2P5A2T4"/>
<keyword evidence="2" id="KW-0285">Flavoprotein</keyword>
<name>A0A2P5A2T4_9HYPO</name>
<dbReference type="GeneID" id="29983320"/>
<evidence type="ECO:0000313" key="6">
    <source>
        <dbReference type="EMBL" id="PON30860.1"/>
    </source>
</evidence>
<dbReference type="SUPFAM" id="SSF56176">
    <property type="entry name" value="FAD-binding/transporter-associated domain-like"/>
    <property type="match status" value="1"/>
</dbReference>
<dbReference type="Pfam" id="PF01565">
    <property type="entry name" value="FAD_binding_4"/>
    <property type="match status" value="1"/>
</dbReference>
<reference evidence="6 7" key="1">
    <citation type="journal article" date="2016" name="Genome Announc.">
        <title>Draft Whole-Genome Sequence of Trichoderma gamsii T6085, a Promising Biocontrol Agent of Fusarium Head Blight on Wheat.</title>
        <authorList>
            <person name="Baroncelli R."/>
            <person name="Zapparata A."/>
            <person name="Piaggeschi G."/>
            <person name="Sarrocco S."/>
            <person name="Vannacci G."/>
        </authorList>
    </citation>
    <scope>NUCLEOTIDE SEQUENCE [LARGE SCALE GENOMIC DNA]</scope>
    <source>
        <strain evidence="6 7">T6085</strain>
    </source>
</reference>
<dbReference type="PANTHER" id="PTHR42973">
    <property type="entry name" value="BINDING OXIDOREDUCTASE, PUTATIVE (AFU_ORTHOLOGUE AFUA_1G17690)-RELATED"/>
    <property type="match status" value="1"/>
</dbReference>
<dbReference type="Proteomes" id="UP000054821">
    <property type="component" value="Unassembled WGS sequence"/>
</dbReference>
<dbReference type="InterPro" id="IPR016166">
    <property type="entry name" value="FAD-bd_PCMH"/>
</dbReference>
<accession>A0A2P5A2T4</accession>